<dbReference type="EMBL" id="JAIVFP010000001">
    <property type="protein sequence ID" value="MCI4683803.1"/>
    <property type="molecule type" value="Genomic_DNA"/>
</dbReference>
<dbReference type="Proteomes" id="UP001139104">
    <property type="component" value="Unassembled WGS sequence"/>
</dbReference>
<organism evidence="2 3">
    <name type="scientific">Candidatus Rhodoblastus alkanivorans</name>
    <dbReference type="NCBI Taxonomy" id="2954117"/>
    <lineage>
        <taxon>Bacteria</taxon>
        <taxon>Pseudomonadati</taxon>
        <taxon>Pseudomonadota</taxon>
        <taxon>Alphaproteobacteria</taxon>
        <taxon>Hyphomicrobiales</taxon>
        <taxon>Rhodoblastaceae</taxon>
        <taxon>Rhodoblastus</taxon>
    </lineage>
</organism>
<name>A0ABS9Z7X4_9HYPH</name>
<sequence length="261" mass="29291">MDISVILNAHHEGLLANPSCGSLELAKAAAEKEGISVEVLVVLDRANAETVEFFQNRVPSDWALIPVGYGDLGHSRNEGVRRARGRWISFLDADDLFSNNWLAAAFVAAENDKRSIAWHPEYDVLFGREEHLIKNMDMDKDHLNLELLLERNLWSALCFARREFLLACPYAETQHVQQIGYEDWSWNMAALGMGAIHKTVPDACHFIRLKEFGSLNLVTDAANCIPWPSDYLKKILVERQKAVAAAGEESALTPGLIDQHR</sequence>
<feature type="domain" description="Glycosyltransferase 2-like" evidence="1">
    <location>
        <begin position="30"/>
        <end position="162"/>
    </location>
</feature>
<reference evidence="2" key="1">
    <citation type="journal article" date="2022" name="ISME J.">
        <title>Identification of active gaseous-alkane degraders at natural gas seeps.</title>
        <authorList>
            <person name="Farhan Ul Haque M."/>
            <person name="Hernandez M."/>
            <person name="Crombie A.T."/>
            <person name="Murrell J.C."/>
        </authorList>
    </citation>
    <scope>NUCLEOTIDE SEQUENCE</scope>
    <source>
        <strain evidence="2">PC2</strain>
    </source>
</reference>
<evidence type="ECO:0000259" key="1">
    <source>
        <dbReference type="Pfam" id="PF00535"/>
    </source>
</evidence>
<evidence type="ECO:0000313" key="2">
    <source>
        <dbReference type="EMBL" id="MCI4683803.1"/>
    </source>
</evidence>
<evidence type="ECO:0000313" key="3">
    <source>
        <dbReference type="Proteomes" id="UP001139104"/>
    </source>
</evidence>
<proteinExistence type="predicted"/>
<dbReference type="SUPFAM" id="SSF53448">
    <property type="entry name" value="Nucleotide-diphospho-sugar transferases"/>
    <property type="match status" value="1"/>
</dbReference>
<dbReference type="Pfam" id="PF00535">
    <property type="entry name" value="Glycos_transf_2"/>
    <property type="match status" value="1"/>
</dbReference>
<dbReference type="Gene3D" id="3.90.550.10">
    <property type="entry name" value="Spore Coat Polysaccharide Biosynthesis Protein SpsA, Chain A"/>
    <property type="match status" value="1"/>
</dbReference>
<comment type="caution">
    <text evidence="2">The sequence shown here is derived from an EMBL/GenBank/DDBJ whole genome shotgun (WGS) entry which is preliminary data.</text>
</comment>
<gene>
    <name evidence="2" type="ORF">K2U94_13695</name>
</gene>
<dbReference type="InterPro" id="IPR029044">
    <property type="entry name" value="Nucleotide-diphossugar_trans"/>
</dbReference>
<dbReference type="CDD" id="cd00761">
    <property type="entry name" value="Glyco_tranf_GTA_type"/>
    <property type="match status" value="1"/>
</dbReference>
<dbReference type="InterPro" id="IPR001173">
    <property type="entry name" value="Glyco_trans_2-like"/>
</dbReference>
<protein>
    <submittedName>
        <fullName evidence="2">Glycosyltransferase family 2 protein</fullName>
    </submittedName>
</protein>
<dbReference type="RefSeq" id="WP_243067733.1">
    <property type="nucleotide sequence ID" value="NZ_JAIVFK010000006.1"/>
</dbReference>
<keyword evidence="3" id="KW-1185">Reference proteome</keyword>
<accession>A0ABS9Z7X4</accession>